<feature type="domain" description="Response regulatory" evidence="6">
    <location>
        <begin position="2"/>
        <end position="116"/>
    </location>
</feature>
<dbReference type="InterPro" id="IPR005158">
    <property type="entry name" value="BTAD"/>
</dbReference>
<evidence type="ECO:0000259" key="6">
    <source>
        <dbReference type="PROSITE" id="PS50110"/>
    </source>
</evidence>
<dbReference type="SUPFAM" id="SSF52172">
    <property type="entry name" value="CheY-like"/>
    <property type="match status" value="1"/>
</dbReference>
<name>A0ABS7CE64_9BACL</name>
<dbReference type="InterPro" id="IPR001789">
    <property type="entry name" value="Sig_transdc_resp-reg_receiver"/>
</dbReference>
<dbReference type="InterPro" id="IPR011006">
    <property type="entry name" value="CheY-like_superfamily"/>
</dbReference>
<evidence type="ECO:0000256" key="4">
    <source>
        <dbReference type="ARBA" id="ARBA00023163"/>
    </source>
</evidence>
<dbReference type="InterPro" id="IPR036388">
    <property type="entry name" value="WH-like_DNA-bd_sf"/>
</dbReference>
<keyword evidence="5" id="KW-0597">Phosphoprotein</keyword>
<dbReference type="Gene3D" id="3.40.50.2300">
    <property type="match status" value="1"/>
</dbReference>
<keyword evidence="4" id="KW-0804">Transcription</keyword>
<gene>
    <name evidence="7" type="ORF">K0U00_34690</name>
</gene>
<dbReference type="PROSITE" id="PS50110">
    <property type="entry name" value="RESPONSE_REGULATORY"/>
    <property type="match status" value="1"/>
</dbReference>
<keyword evidence="3" id="KW-0238">DNA-binding</keyword>
<evidence type="ECO:0000313" key="7">
    <source>
        <dbReference type="EMBL" id="MBW7459212.1"/>
    </source>
</evidence>
<dbReference type="EMBL" id="JAHZIK010001534">
    <property type="protein sequence ID" value="MBW7459212.1"/>
    <property type="molecule type" value="Genomic_DNA"/>
</dbReference>
<protein>
    <submittedName>
        <fullName evidence="7">Response regulator</fullName>
    </submittedName>
</protein>
<dbReference type="SUPFAM" id="SSF46894">
    <property type="entry name" value="C-terminal effector domain of the bipartite response regulators"/>
    <property type="match status" value="1"/>
</dbReference>
<dbReference type="Gene3D" id="1.10.10.10">
    <property type="entry name" value="Winged helix-like DNA-binding domain superfamily/Winged helix DNA-binding domain"/>
    <property type="match status" value="1"/>
</dbReference>
<reference evidence="7 8" key="1">
    <citation type="submission" date="2021-07" db="EMBL/GenBank/DDBJ databases">
        <title>Paenibacillus radiodurans sp. nov., isolated from the southeastern edge of Tengger Desert.</title>
        <authorList>
            <person name="Zhang G."/>
        </authorList>
    </citation>
    <scope>NUCLEOTIDE SEQUENCE [LARGE SCALE GENOMIC DNA]</scope>
    <source>
        <strain evidence="7 8">CCM 7311</strain>
    </source>
</reference>
<dbReference type="InterPro" id="IPR051677">
    <property type="entry name" value="AfsR-DnrI-RedD_regulator"/>
</dbReference>
<dbReference type="SUPFAM" id="SSF48452">
    <property type="entry name" value="TPR-like"/>
    <property type="match status" value="1"/>
</dbReference>
<dbReference type="InterPro" id="IPR016032">
    <property type="entry name" value="Sig_transdc_resp-reg_C-effctor"/>
</dbReference>
<feature type="modified residue" description="4-aspartylphosphate" evidence="5">
    <location>
        <position position="53"/>
    </location>
</feature>
<dbReference type="SMART" id="SM00448">
    <property type="entry name" value="REC"/>
    <property type="match status" value="1"/>
</dbReference>
<dbReference type="Pfam" id="PF00072">
    <property type="entry name" value="Response_reg"/>
    <property type="match status" value="1"/>
</dbReference>
<evidence type="ECO:0000256" key="1">
    <source>
        <dbReference type="ARBA" id="ARBA00023012"/>
    </source>
</evidence>
<dbReference type="SMART" id="SM01043">
    <property type="entry name" value="BTAD"/>
    <property type="match status" value="1"/>
</dbReference>
<evidence type="ECO:0000313" key="8">
    <source>
        <dbReference type="Proteomes" id="UP001519887"/>
    </source>
</evidence>
<dbReference type="PANTHER" id="PTHR35807">
    <property type="entry name" value="TRANSCRIPTIONAL REGULATOR REDD-RELATED"/>
    <property type="match status" value="1"/>
</dbReference>
<feature type="non-terminal residue" evidence="7">
    <location>
        <position position="345"/>
    </location>
</feature>
<evidence type="ECO:0000256" key="2">
    <source>
        <dbReference type="ARBA" id="ARBA00023015"/>
    </source>
</evidence>
<proteinExistence type="predicted"/>
<sequence>MKAILVDDEALASHYLRRQLEKIGGIHILAELRDAQEAVDQAESLKPDVAFLDIDMPALGGIEAAEILQMRDPNLKVVFVTAYDDYAIKAFELNAIDYLLKPVNAERLKRTVERLKLSLPQAVAAGRPEASDIQPVSPVSASPAMLRCFQTLELDNGKLESIPWRTFKAQELFSFLLLHREQLIRKDMLLELLWPEVDYKKGYTQLYTTAYQIRKTIAALDVTLVLKSNEKGYKLEVNGLPLDIEVWEQGVMGTPALTKDTLDHHLALTELYRGDYLADYDYLWAESERQRLRYLWFRHTSEVATLLAQVNRVSEAIHLYNQLLDKFPHAEELHFELMKLYRLCG</sequence>
<keyword evidence="2" id="KW-0805">Transcription regulation</keyword>
<comment type="caution">
    <text evidence="7">The sequence shown here is derived from an EMBL/GenBank/DDBJ whole genome shotgun (WGS) entry which is preliminary data.</text>
</comment>
<keyword evidence="1" id="KW-0902">Two-component regulatory system</keyword>
<evidence type="ECO:0000256" key="5">
    <source>
        <dbReference type="PROSITE-ProRule" id="PRU00169"/>
    </source>
</evidence>
<dbReference type="Proteomes" id="UP001519887">
    <property type="component" value="Unassembled WGS sequence"/>
</dbReference>
<keyword evidence="8" id="KW-1185">Reference proteome</keyword>
<organism evidence="7 8">
    <name type="scientific">Paenibacillus sepulcri</name>
    <dbReference type="NCBI Taxonomy" id="359917"/>
    <lineage>
        <taxon>Bacteria</taxon>
        <taxon>Bacillati</taxon>
        <taxon>Bacillota</taxon>
        <taxon>Bacilli</taxon>
        <taxon>Bacillales</taxon>
        <taxon>Paenibacillaceae</taxon>
        <taxon>Paenibacillus</taxon>
    </lineage>
</organism>
<dbReference type="PANTHER" id="PTHR35807:SF2">
    <property type="entry name" value="TRANSCRIPTIONAL ACTIVATOR DOMAIN"/>
    <property type="match status" value="1"/>
</dbReference>
<accession>A0ABS7CE64</accession>
<evidence type="ECO:0000256" key="3">
    <source>
        <dbReference type="ARBA" id="ARBA00023125"/>
    </source>
</evidence>
<dbReference type="InterPro" id="IPR011990">
    <property type="entry name" value="TPR-like_helical_dom_sf"/>
</dbReference>
<dbReference type="Pfam" id="PF03704">
    <property type="entry name" value="BTAD"/>
    <property type="match status" value="1"/>
</dbReference>
<dbReference type="Gene3D" id="1.25.40.10">
    <property type="entry name" value="Tetratricopeptide repeat domain"/>
    <property type="match status" value="1"/>
</dbReference>